<dbReference type="SUPFAM" id="SSF53448">
    <property type="entry name" value="Nucleotide-diphospho-sugar transferases"/>
    <property type="match status" value="1"/>
</dbReference>
<reference evidence="2" key="1">
    <citation type="journal article" date="2023" name="Mol. Biol. Evol.">
        <title>Third-Generation Sequencing Reveals the Adaptive Role of the Epigenome in Three Deep-Sea Polychaetes.</title>
        <authorList>
            <person name="Perez M."/>
            <person name="Aroh O."/>
            <person name="Sun Y."/>
            <person name="Lan Y."/>
            <person name="Juniper S.K."/>
            <person name="Young C.R."/>
            <person name="Angers B."/>
            <person name="Qian P.Y."/>
        </authorList>
    </citation>
    <scope>NUCLEOTIDE SEQUENCE</scope>
    <source>
        <strain evidence="2">R07B-5</strain>
    </source>
</reference>
<comment type="caution">
    <text evidence="2">The sequence shown here is derived from an EMBL/GenBank/DDBJ whole genome shotgun (WGS) entry which is preliminary data.</text>
</comment>
<evidence type="ECO:0000313" key="3">
    <source>
        <dbReference type="Proteomes" id="UP001209878"/>
    </source>
</evidence>
<evidence type="ECO:0000256" key="1">
    <source>
        <dbReference type="SAM" id="Phobius"/>
    </source>
</evidence>
<keyword evidence="1" id="KW-0812">Transmembrane</keyword>
<dbReference type="PANTHER" id="PTHR46830:SF1">
    <property type="entry name" value="ALPHA-1,4-N-ACETYLGLUCOSAMINYLTRANSFERASE"/>
    <property type="match status" value="1"/>
</dbReference>
<keyword evidence="1" id="KW-1133">Transmembrane helix</keyword>
<keyword evidence="1" id="KW-0472">Membrane</keyword>
<dbReference type="InterPro" id="IPR007577">
    <property type="entry name" value="GlycoTrfase_DXD_sugar-bd_CS"/>
</dbReference>
<dbReference type="Pfam" id="PF04488">
    <property type="entry name" value="Gly_transf_sug"/>
    <property type="match status" value="1"/>
</dbReference>
<dbReference type="InterPro" id="IPR029044">
    <property type="entry name" value="Nucleotide-diphossugar_trans"/>
</dbReference>
<accession>A0AAD9KQL1</accession>
<dbReference type="EMBL" id="JAODUO010000702">
    <property type="protein sequence ID" value="KAK2175863.1"/>
    <property type="molecule type" value="Genomic_DNA"/>
</dbReference>
<protein>
    <recommendedName>
        <fullName evidence="4">Alpha-1,4-N-acetylglucosaminyltransferase</fullName>
    </recommendedName>
</protein>
<proteinExistence type="predicted"/>
<keyword evidence="3" id="KW-1185">Reference proteome</keyword>
<sequence length="368" mass="42837">MFSRKAAWSLPIGITLLCVSLYLLIDIDAGKMSFLPMRQTPSTCSKDSWEACIDVKFRDVSDVYACRQQGTPDLSRLDFRELIRLRGGVTPRLLSKRTRPVTADAGNDRRKYVVPNVVHYIQFGNKMKFGFMQYISYVSVHKFIKPDYIFVHGDTLPLSLWWKRTLAEVPNIYHVFVKGLPGVNGKKFFHPTQHSNLLRLYILLDYGGIYLDHDVIVVKPFDTLRKYDFTIGREVSFSLNNGIMLGRQGTPFAQIWLETFRSPLLDMRYRGYESVRMAHRLSELFPHLVHVENSSLAHPNYLQAELFYRDHYNWSGNYAIHVMREHTVRIPQDPTTLAGYDCLVGEVMRFVYYGDSKLRSNKRWKGMK</sequence>
<dbReference type="AlphaFoldDB" id="A0AAD9KQL1"/>
<organism evidence="2 3">
    <name type="scientific">Ridgeia piscesae</name>
    <name type="common">Tubeworm</name>
    <dbReference type="NCBI Taxonomy" id="27915"/>
    <lineage>
        <taxon>Eukaryota</taxon>
        <taxon>Metazoa</taxon>
        <taxon>Spiralia</taxon>
        <taxon>Lophotrochozoa</taxon>
        <taxon>Annelida</taxon>
        <taxon>Polychaeta</taxon>
        <taxon>Sedentaria</taxon>
        <taxon>Canalipalpata</taxon>
        <taxon>Sabellida</taxon>
        <taxon>Siboglinidae</taxon>
        <taxon>Ridgeia</taxon>
    </lineage>
</organism>
<evidence type="ECO:0008006" key="4">
    <source>
        <dbReference type="Google" id="ProtNLM"/>
    </source>
</evidence>
<feature type="transmembrane region" description="Helical" evidence="1">
    <location>
        <begin position="6"/>
        <end position="25"/>
    </location>
</feature>
<gene>
    <name evidence="2" type="ORF">NP493_702g04017</name>
</gene>
<dbReference type="Proteomes" id="UP001209878">
    <property type="component" value="Unassembled WGS sequence"/>
</dbReference>
<dbReference type="Gene3D" id="3.90.550.20">
    <property type="match status" value="1"/>
</dbReference>
<evidence type="ECO:0000313" key="2">
    <source>
        <dbReference type="EMBL" id="KAK2175863.1"/>
    </source>
</evidence>
<dbReference type="PANTHER" id="PTHR46830">
    <property type="entry name" value="TRANSFERASE, PUTATIVE-RELATED"/>
    <property type="match status" value="1"/>
</dbReference>
<name>A0AAD9KQL1_RIDPI</name>